<dbReference type="PIRSF" id="PIRSF004749">
    <property type="entry name" value="Pep_def"/>
    <property type="match status" value="1"/>
</dbReference>
<dbReference type="GeneID" id="93876524"/>
<comment type="catalytic activity">
    <reaction evidence="2">
        <text>N-terminal N-formyl-L-methionyl-[peptide] + H2O = N-terminal L-methionyl-[peptide] + formate</text>
        <dbReference type="Rhea" id="RHEA:24420"/>
        <dbReference type="Rhea" id="RHEA-COMP:10639"/>
        <dbReference type="Rhea" id="RHEA-COMP:10640"/>
        <dbReference type="ChEBI" id="CHEBI:15377"/>
        <dbReference type="ChEBI" id="CHEBI:15740"/>
        <dbReference type="ChEBI" id="CHEBI:49298"/>
        <dbReference type="ChEBI" id="CHEBI:64731"/>
        <dbReference type="EC" id="3.5.1.88"/>
    </reaction>
</comment>
<dbReference type="CDD" id="cd00487">
    <property type="entry name" value="Pep_deformylase"/>
    <property type="match status" value="1"/>
</dbReference>
<evidence type="ECO:0000256" key="1">
    <source>
        <dbReference type="ARBA" id="ARBA00010759"/>
    </source>
</evidence>
<feature type="binding site" evidence="2">
    <location>
        <position position="132"/>
    </location>
    <ligand>
        <name>Fe cation</name>
        <dbReference type="ChEBI" id="CHEBI:24875"/>
    </ligand>
</feature>
<comment type="similarity">
    <text evidence="1 2">Belongs to the polypeptide deformylase family.</text>
</comment>
<keyword evidence="2" id="KW-0408">Iron</keyword>
<dbReference type="Gene3D" id="3.90.45.10">
    <property type="entry name" value="Peptide deformylase"/>
    <property type="match status" value="1"/>
</dbReference>
<comment type="function">
    <text evidence="2">Removes the formyl group from the N-terminal Met of newly synthesized proteins. Requires at least a dipeptide for an efficient rate of reaction. N-terminal L-methionine is a prerequisite for activity but the enzyme has broad specificity at other positions.</text>
</comment>
<dbReference type="GO" id="GO:0006412">
    <property type="term" value="P:translation"/>
    <property type="evidence" value="ECO:0007669"/>
    <property type="project" value="UniProtKB-UniRule"/>
</dbReference>
<accession>A0AAU8PI98</accession>
<dbReference type="PANTHER" id="PTHR10458:SF22">
    <property type="entry name" value="PEPTIDE DEFORMYLASE"/>
    <property type="match status" value="1"/>
</dbReference>
<dbReference type="EC" id="3.5.1.88" evidence="2"/>
<dbReference type="SMR" id="A0AAU8PI98"/>
<dbReference type="Pfam" id="PF01327">
    <property type="entry name" value="Pep_deformylase"/>
    <property type="match status" value="1"/>
</dbReference>
<dbReference type="PRINTS" id="PR01576">
    <property type="entry name" value="PDEFORMYLASE"/>
</dbReference>
<organism evidence="3 4">
    <name type="scientific">Treponema pallidum subsp. pertenue (strain Gauthier)</name>
    <dbReference type="NCBI Taxonomy" id="491080"/>
    <lineage>
        <taxon>Bacteria</taxon>
        <taxon>Pseudomonadati</taxon>
        <taxon>Spirochaetota</taxon>
        <taxon>Spirochaetia</taxon>
        <taxon>Spirochaetales</taxon>
        <taxon>Treponemataceae</taxon>
        <taxon>Treponema</taxon>
    </lineage>
</organism>
<comment type="cofactor">
    <cofactor evidence="2">
        <name>Fe(2+)</name>
        <dbReference type="ChEBI" id="CHEBI:29033"/>
    </cofactor>
    <text evidence="2">Binds 1 Fe(2+) ion.</text>
</comment>
<dbReference type="AlphaFoldDB" id="A0AAU8PI98"/>
<evidence type="ECO:0000313" key="3">
    <source>
        <dbReference type="EMBL" id="AEZ60021.1"/>
    </source>
</evidence>
<dbReference type="InterPro" id="IPR023635">
    <property type="entry name" value="Peptide_deformylase"/>
</dbReference>
<gene>
    <name evidence="2 3" type="primary">def</name>
    <name evidence="3" type="ordered locus">TPEGAU_0757</name>
</gene>
<protein>
    <recommendedName>
        <fullName evidence="2">Peptide deformylase</fullName>
        <shortName evidence="2">PDF</shortName>
        <ecNumber evidence="2">3.5.1.88</ecNumber>
    </recommendedName>
    <alternativeName>
        <fullName evidence="2">Polypeptide deformylase</fullName>
    </alternativeName>
</protein>
<feature type="binding site" evidence="2">
    <location>
        <position position="128"/>
    </location>
    <ligand>
        <name>Fe cation</name>
        <dbReference type="ChEBI" id="CHEBI:24875"/>
    </ligand>
</feature>
<name>A0AAU8PI98_TREPG</name>
<dbReference type="EMBL" id="CP002376">
    <property type="protein sequence ID" value="AEZ60021.1"/>
    <property type="molecule type" value="Genomic_DNA"/>
</dbReference>
<dbReference type="GO" id="GO:0042586">
    <property type="term" value="F:peptide deformylase activity"/>
    <property type="evidence" value="ECO:0007669"/>
    <property type="project" value="UniProtKB-UniRule"/>
</dbReference>
<reference evidence="4" key="1">
    <citation type="journal article" date="2012" name="PLoS Negl. Trop. Dis.">
        <title>Whole genome sequences of three Treponema pallidum ssp. pertenue strains: yaws and syphilis treponemes differ in less than 0.2% of the genome sequence.</title>
        <authorList>
            <person name="Cejkova D."/>
            <person name="Zobanikova M."/>
            <person name="Chen L."/>
            <person name="Pospisilova P."/>
            <person name="Strouhal M."/>
            <person name="Qin X."/>
            <person name="Mikalova L."/>
            <person name="Norris S.J."/>
            <person name="Muzny D.M."/>
            <person name="Gibbs R.A."/>
            <person name="Fulton L.L."/>
            <person name="Sodergren E."/>
            <person name="Weinstock G.M."/>
            <person name="Smajs D."/>
        </authorList>
    </citation>
    <scope>NUCLEOTIDE SEQUENCE [LARGE SCALE GENOMIC DNA]</scope>
    <source>
        <strain evidence="4">Gauthier</strain>
    </source>
</reference>
<evidence type="ECO:0000313" key="4">
    <source>
        <dbReference type="Proteomes" id="UP000008192"/>
    </source>
</evidence>
<dbReference type="KEGG" id="tpg:TPEGAU_0757"/>
<proteinExistence type="inferred from homology"/>
<dbReference type="InterPro" id="IPR036821">
    <property type="entry name" value="Peptide_deformylase_sf"/>
</dbReference>
<sequence>MELKFLGEPCLTTVSEPVSEVDEQLRAFISGMFRVMRGAGGVGLAAPQVGRTVRVFVVDVEHHVRAFINPQITAASEEQSSYEEGCLSIPHIYERVLRPRRVSVQYLDENGKRCAVDADGILARVIQHEYDHLDGILFLDRIDEKRRDDALRRYAALRGTIR</sequence>
<dbReference type="HAMAP" id="MF_00163">
    <property type="entry name" value="Pep_deformylase"/>
    <property type="match status" value="1"/>
</dbReference>
<dbReference type="NCBIfam" id="NF001159">
    <property type="entry name" value="PRK00150.1-3"/>
    <property type="match status" value="1"/>
</dbReference>
<keyword evidence="2" id="KW-0648">Protein biosynthesis</keyword>
<dbReference type="NCBIfam" id="TIGR00079">
    <property type="entry name" value="pept_deformyl"/>
    <property type="match status" value="1"/>
</dbReference>
<dbReference type="PANTHER" id="PTHR10458">
    <property type="entry name" value="PEPTIDE DEFORMYLASE"/>
    <property type="match status" value="1"/>
</dbReference>
<feature type="active site" evidence="2">
    <location>
        <position position="129"/>
    </location>
</feature>
<dbReference type="GO" id="GO:0046872">
    <property type="term" value="F:metal ion binding"/>
    <property type="evidence" value="ECO:0007669"/>
    <property type="project" value="UniProtKB-KW"/>
</dbReference>
<dbReference type="RefSeq" id="WP_010882202.1">
    <property type="nucleotide sequence ID" value="NC_016843.1"/>
</dbReference>
<evidence type="ECO:0000256" key="2">
    <source>
        <dbReference type="HAMAP-Rule" id="MF_00163"/>
    </source>
</evidence>
<keyword evidence="2" id="KW-0479">Metal-binding</keyword>
<dbReference type="Proteomes" id="UP000008192">
    <property type="component" value="Chromosome"/>
</dbReference>
<feature type="binding site" evidence="2">
    <location>
        <position position="86"/>
    </location>
    <ligand>
        <name>Fe cation</name>
        <dbReference type="ChEBI" id="CHEBI:24875"/>
    </ligand>
</feature>
<keyword evidence="2 3" id="KW-0378">Hydrolase</keyword>
<dbReference type="SUPFAM" id="SSF56420">
    <property type="entry name" value="Peptide deformylase"/>
    <property type="match status" value="1"/>
</dbReference>